<dbReference type="EMBL" id="WNXD01000002">
    <property type="protein sequence ID" value="MBB2147175.1"/>
    <property type="molecule type" value="Genomic_DNA"/>
</dbReference>
<organism evidence="2 3">
    <name type="scientific">Pedobacter planticolens</name>
    <dbReference type="NCBI Taxonomy" id="2679964"/>
    <lineage>
        <taxon>Bacteria</taxon>
        <taxon>Pseudomonadati</taxon>
        <taxon>Bacteroidota</taxon>
        <taxon>Sphingobacteriia</taxon>
        <taxon>Sphingobacteriales</taxon>
        <taxon>Sphingobacteriaceae</taxon>
        <taxon>Pedobacter</taxon>
    </lineage>
</organism>
<evidence type="ECO:0000313" key="2">
    <source>
        <dbReference type="EMBL" id="MBB2147175.1"/>
    </source>
</evidence>
<dbReference type="RefSeq" id="WP_182923794.1">
    <property type="nucleotide sequence ID" value="NZ_WNXD01000002.1"/>
</dbReference>
<comment type="caution">
    <text evidence="2">The sequence shown here is derived from an EMBL/GenBank/DDBJ whole genome shotgun (WGS) entry which is preliminary data.</text>
</comment>
<evidence type="ECO:0000313" key="3">
    <source>
        <dbReference type="Proteomes" id="UP000601055"/>
    </source>
</evidence>
<dbReference type="SUPFAM" id="SSF55136">
    <property type="entry name" value="Probable bacterial effector-binding domain"/>
    <property type="match status" value="1"/>
</dbReference>
<keyword evidence="3" id="KW-1185">Reference proteome</keyword>
<dbReference type="SMART" id="SM00871">
    <property type="entry name" value="AraC_E_bind"/>
    <property type="match status" value="1"/>
</dbReference>
<name>A0A923E1W6_9SPHI</name>
<reference evidence="2" key="1">
    <citation type="submission" date="2019-11" db="EMBL/GenBank/DDBJ databases">
        <title>Description of Pedobacter sp. LMG 31464T.</title>
        <authorList>
            <person name="Carlier A."/>
            <person name="Qi S."/>
            <person name="Vandamme P."/>
        </authorList>
    </citation>
    <scope>NUCLEOTIDE SEQUENCE</scope>
    <source>
        <strain evidence="2">LMG 31464</strain>
    </source>
</reference>
<dbReference type="AlphaFoldDB" id="A0A923E1W6"/>
<dbReference type="InterPro" id="IPR011256">
    <property type="entry name" value="Reg_factor_effector_dom_sf"/>
</dbReference>
<protein>
    <submittedName>
        <fullName evidence="2">GyrI-like domain-containing protein</fullName>
    </submittedName>
</protein>
<evidence type="ECO:0000259" key="1">
    <source>
        <dbReference type="SMART" id="SM00871"/>
    </source>
</evidence>
<dbReference type="Gene3D" id="3.20.80.10">
    <property type="entry name" value="Regulatory factor, effector binding domain"/>
    <property type="match status" value="1"/>
</dbReference>
<accession>A0A923E1W6</accession>
<dbReference type="PANTHER" id="PTHR36444">
    <property type="entry name" value="TRANSCRIPTIONAL REGULATOR PROTEIN YOBU-RELATED"/>
    <property type="match status" value="1"/>
</dbReference>
<feature type="domain" description="AraC effector-binding" evidence="1">
    <location>
        <begin position="1"/>
        <end position="156"/>
    </location>
</feature>
<dbReference type="Proteomes" id="UP000601055">
    <property type="component" value="Unassembled WGS sequence"/>
</dbReference>
<dbReference type="Pfam" id="PF06445">
    <property type="entry name" value="GyrI-like"/>
    <property type="match status" value="1"/>
</dbReference>
<dbReference type="PANTHER" id="PTHR36444:SF2">
    <property type="entry name" value="TRANSCRIPTIONAL REGULATOR PROTEIN YOBU-RELATED"/>
    <property type="match status" value="1"/>
</dbReference>
<dbReference type="InterPro" id="IPR029442">
    <property type="entry name" value="GyrI-like"/>
</dbReference>
<proteinExistence type="predicted"/>
<sequence length="156" mass="18089">MFLRTETISSKKLIGFSLKMSLANNKTFELWSKFMPQRKEIENTVGSDLYSIQVFDNNYNQFDPQSIFEKWAAIEVTGFEDVPTDMVSFILPAGKYAVFLHKGSANEGYKTFQYIFGVWLPNSGYELDNRPHFEILGEKYKNNDPSSEEEVFIPIR</sequence>
<gene>
    <name evidence="2" type="ORF">GM921_16870</name>
</gene>
<dbReference type="InterPro" id="IPR053182">
    <property type="entry name" value="YobU-like_regulator"/>
</dbReference>
<dbReference type="InterPro" id="IPR010499">
    <property type="entry name" value="AraC_E-bd"/>
</dbReference>